<dbReference type="RefSeq" id="WP_044663907.1">
    <property type="nucleotide sequence ID" value="NZ_CDRZ01000015.1"/>
</dbReference>
<organism evidence="3 4">
    <name type="scientific">Syntrophaceticus schinkii</name>
    <dbReference type="NCBI Taxonomy" id="499207"/>
    <lineage>
        <taxon>Bacteria</taxon>
        <taxon>Bacillati</taxon>
        <taxon>Bacillota</taxon>
        <taxon>Clostridia</taxon>
        <taxon>Thermoanaerobacterales</taxon>
        <taxon>Thermoanaerobacterales Family III. Incertae Sedis</taxon>
        <taxon>Syntrophaceticus</taxon>
    </lineage>
</organism>
<reference evidence="4" key="1">
    <citation type="submission" date="2015-01" db="EMBL/GenBank/DDBJ databases">
        <authorList>
            <person name="Manzoor Shahid"/>
            <person name="Zubair Saima"/>
        </authorList>
    </citation>
    <scope>NUCLEOTIDE SEQUENCE [LARGE SCALE GENOMIC DNA]</scope>
    <source>
        <strain evidence="4">Sp3</strain>
    </source>
</reference>
<dbReference type="AlphaFoldDB" id="A0A0B7MBW7"/>
<name>A0A0B7MBW7_9FIRM</name>
<evidence type="ECO:0000313" key="3">
    <source>
        <dbReference type="EMBL" id="CEO87555.1"/>
    </source>
</evidence>
<dbReference type="GO" id="GO:0008270">
    <property type="term" value="F:zinc ion binding"/>
    <property type="evidence" value="ECO:0007669"/>
    <property type="project" value="UniProtKB-KW"/>
</dbReference>
<accession>A0A0B7MBW7</accession>
<keyword evidence="1" id="KW-0863">Zinc-finger</keyword>
<keyword evidence="4" id="KW-1185">Reference proteome</keyword>
<evidence type="ECO:0000256" key="1">
    <source>
        <dbReference type="PROSITE-ProRule" id="PRU00325"/>
    </source>
</evidence>
<dbReference type="PANTHER" id="PTHR38133:SF1">
    <property type="entry name" value="SLR1429 PROTEIN"/>
    <property type="match status" value="1"/>
</dbReference>
<dbReference type="EMBL" id="CDRZ01000015">
    <property type="protein sequence ID" value="CEO87555.1"/>
    <property type="molecule type" value="Genomic_DNA"/>
</dbReference>
<dbReference type="InterPro" id="IPR007527">
    <property type="entry name" value="Znf_SWIM"/>
</dbReference>
<gene>
    <name evidence="3" type="ORF">SSCH_1110020</name>
</gene>
<dbReference type="Proteomes" id="UP000046155">
    <property type="component" value="Unassembled WGS sequence"/>
</dbReference>
<feature type="domain" description="SWIM-type" evidence="2">
    <location>
        <begin position="141"/>
        <end position="169"/>
    </location>
</feature>
<proteinExistence type="predicted"/>
<sequence>MLYDDFNVYPKSRPRAAKGGIKARSKRGAFVENWWSKRWIAVLESFNLGARLTRGRRYARQGQVLSIEVDCGKVTASVQGSRSRPYQVEIILKPFSKTEWKKVVSCLASQPVFMASLLAGEMPDDIEDIFEDAGLSLFPEEMIDLETDCSCPDWSNPCKHIAAVYYLLGEEFDRNPFLIFKLRGLDRDELMTMLDGAASPEDFLEDEWEMSMAAGCAGELVLPADPKVFWEGSQLSEDILKPDIASEAFSALLKQLGEFPFWQGEESLLAMLEPVYEGVSKTGVKLYTGEEGEE</sequence>
<keyword evidence="1" id="KW-0479">Metal-binding</keyword>
<evidence type="ECO:0000313" key="4">
    <source>
        <dbReference type="Proteomes" id="UP000046155"/>
    </source>
</evidence>
<dbReference type="PANTHER" id="PTHR38133">
    <property type="entry name" value="SLR1429 PROTEIN"/>
    <property type="match status" value="1"/>
</dbReference>
<dbReference type="OrthoDB" id="188274at2"/>
<evidence type="ECO:0000259" key="2">
    <source>
        <dbReference type="PROSITE" id="PS50966"/>
    </source>
</evidence>
<protein>
    <recommendedName>
        <fullName evidence="2">SWIM-type domain-containing protein</fullName>
    </recommendedName>
</protein>
<dbReference type="Pfam" id="PF04434">
    <property type="entry name" value="SWIM"/>
    <property type="match status" value="1"/>
</dbReference>
<dbReference type="PROSITE" id="PS50966">
    <property type="entry name" value="ZF_SWIM"/>
    <property type="match status" value="1"/>
</dbReference>
<keyword evidence="1" id="KW-0862">Zinc</keyword>